<evidence type="ECO:0000313" key="2">
    <source>
        <dbReference type="EMBL" id="ESA07895.1"/>
    </source>
</evidence>
<dbReference type="HOGENOM" id="CLU_190901_0_0_1"/>
<feature type="region of interest" description="Disordered" evidence="1">
    <location>
        <begin position="36"/>
        <end position="64"/>
    </location>
</feature>
<name>U9TIC2_RHIID</name>
<reference evidence="2" key="1">
    <citation type="submission" date="2013-07" db="EMBL/GenBank/DDBJ databases">
        <title>The genome of an arbuscular mycorrhizal fungus provides insights into the evolution of the oldest plant symbiosis.</title>
        <authorList>
            <consortium name="DOE Joint Genome Institute"/>
            <person name="Tisserant E."/>
            <person name="Malbreil M."/>
            <person name="Kuo A."/>
            <person name="Kohler A."/>
            <person name="Symeonidi A."/>
            <person name="Balestrini R."/>
            <person name="Charron P."/>
            <person name="Duensing N."/>
            <person name="Frei-dit-Frey N."/>
            <person name="Gianinazzi-Pearson V."/>
            <person name="Gilbert B."/>
            <person name="Handa Y."/>
            <person name="Hijri M."/>
            <person name="Kaul R."/>
            <person name="Kawaguchi M."/>
            <person name="Krajinski F."/>
            <person name="Lammers P."/>
            <person name="Lapierre D."/>
            <person name="Masclaux F.G."/>
            <person name="Murat C."/>
            <person name="Morin E."/>
            <person name="Ndikumana S."/>
            <person name="Pagni M."/>
            <person name="Petitpierre D."/>
            <person name="Requena N."/>
            <person name="Rosikiewicz P."/>
            <person name="Riley R."/>
            <person name="Saito K."/>
            <person name="San Clemente H."/>
            <person name="Shapiro H."/>
            <person name="van Tuinen D."/>
            <person name="Becard G."/>
            <person name="Bonfante P."/>
            <person name="Paszkowski U."/>
            <person name="Shachar-Hill Y."/>
            <person name="Young J.P."/>
            <person name="Sanders I.R."/>
            <person name="Henrissat B."/>
            <person name="Rensing S.A."/>
            <person name="Grigoriev I.V."/>
            <person name="Corradi N."/>
            <person name="Roux C."/>
            <person name="Martin F."/>
        </authorList>
    </citation>
    <scope>NUCLEOTIDE SEQUENCE</scope>
    <source>
        <strain evidence="2">DAOM 197198</strain>
    </source>
</reference>
<dbReference type="AlphaFoldDB" id="U9TIC2"/>
<dbReference type="EMBL" id="KI289787">
    <property type="protein sequence ID" value="ESA07895.1"/>
    <property type="molecule type" value="Genomic_DNA"/>
</dbReference>
<gene>
    <name evidence="2" type="ORF">GLOINDRAFT_32321</name>
</gene>
<sequence>MDQSNKLALDVAEDTVGYKLSLTLRAYNSEALRHSFRHQPKTQPTALLHTKNEWPLPRLVPDDN</sequence>
<protein>
    <submittedName>
        <fullName evidence="2">Uncharacterized protein</fullName>
    </submittedName>
</protein>
<accession>U9TIC2</accession>
<proteinExistence type="predicted"/>
<organism evidence="2">
    <name type="scientific">Rhizophagus irregularis (strain DAOM 181602 / DAOM 197198 / MUCL 43194)</name>
    <name type="common">Arbuscular mycorrhizal fungus</name>
    <name type="synonym">Glomus intraradices</name>
    <dbReference type="NCBI Taxonomy" id="747089"/>
    <lineage>
        <taxon>Eukaryota</taxon>
        <taxon>Fungi</taxon>
        <taxon>Fungi incertae sedis</taxon>
        <taxon>Mucoromycota</taxon>
        <taxon>Glomeromycotina</taxon>
        <taxon>Glomeromycetes</taxon>
        <taxon>Glomerales</taxon>
        <taxon>Glomeraceae</taxon>
        <taxon>Rhizophagus</taxon>
    </lineage>
</organism>
<evidence type="ECO:0000256" key="1">
    <source>
        <dbReference type="SAM" id="MobiDB-lite"/>
    </source>
</evidence>